<evidence type="ECO:0000313" key="2">
    <source>
        <dbReference type="Proteomes" id="UP000077134"/>
    </source>
</evidence>
<dbReference type="Gene3D" id="3.90.660.50">
    <property type="match status" value="1"/>
</dbReference>
<dbReference type="PANTHER" id="PTHR43734:SF1">
    <property type="entry name" value="PHYTOENE DESATURASE"/>
    <property type="match status" value="1"/>
</dbReference>
<dbReference type="AlphaFoldDB" id="A0A167FAW5"/>
<dbReference type="OrthoDB" id="9814556at2"/>
<dbReference type="InterPro" id="IPR036188">
    <property type="entry name" value="FAD/NAD-bd_sf"/>
</dbReference>
<dbReference type="PROSITE" id="PS51257">
    <property type="entry name" value="PROKAR_LIPOPROTEIN"/>
    <property type="match status" value="1"/>
</dbReference>
<sequence length="458" mass="52445">MNKFDITVVGGGISGLLISCLLVARGYHVCLLESGSRLGGYLQNITKDQIPYGAHHIAIPDRGFIDQLFQHINIKISSELIPADDITIFHNGKRYDLSFKLDDLRKQLTLYFPNEEVQINKFINYVRSFAQALAADNKEDIKSIFMDTVFKSFEQFLKTYFQDTKLIGVLSAIGPSYADVYLEDSAFSYLSLFATYGGGTYYFKDYGESLIKSLREYMDNSNSIIRYKFKANKICKPDNEYHIYNDDGQQIITDHIVIACYPVDLLQTLPQTNVRQQKLLEKIYEMKIGSSAWRFYYRIPQKLFNNEYIYHYNEYRSPCLDGKTPNFIISTMDKSKGQINLMATVVCRYISEDQIQNIILPHLHAEIKSLLLVEDKNIELAVSIGRSNREVVTSNKNGSVFGWVRDAKGNLISNMIKSIPTVWEGVYVVGHWSSTFGIYGSILTVIDTLDKIDKKREC</sequence>
<evidence type="ECO:0008006" key="3">
    <source>
        <dbReference type="Google" id="ProtNLM"/>
    </source>
</evidence>
<dbReference type="SUPFAM" id="SSF51905">
    <property type="entry name" value="FAD/NAD(P)-binding domain"/>
    <property type="match status" value="1"/>
</dbReference>
<protein>
    <recommendedName>
        <fullName evidence="3">Amine oxidase domain-containing protein</fullName>
    </recommendedName>
</protein>
<accession>A0A167FAW5</accession>
<dbReference type="Pfam" id="PF13450">
    <property type="entry name" value="NAD_binding_8"/>
    <property type="match status" value="1"/>
</dbReference>
<dbReference type="STRING" id="1763538.LPB68_00705"/>
<dbReference type="RefSeq" id="WP_068655021.1">
    <property type="nucleotide sequence ID" value="NZ_CP017770.1"/>
</dbReference>
<keyword evidence="2" id="KW-1185">Reference proteome</keyword>
<evidence type="ECO:0000313" key="1">
    <source>
        <dbReference type="EMBL" id="OAB76365.1"/>
    </source>
</evidence>
<reference evidence="1 2" key="1">
    <citation type="submission" date="2016-02" db="EMBL/GenBank/DDBJ databases">
        <title>Paenibacillus sp. LPB0068, isolated from Crassostrea gigas.</title>
        <authorList>
            <person name="Shin S.-K."/>
            <person name="Yi H."/>
        </authorList>
    </citation>
    <scope>NUCLEOTIDE SEQUENCE [LARGE SCALE GENOMIC DNA]</scope>
    <source>
        <strain evidence="1 2">LPB0068</strain>
    </source>
</reference>
<dbReference type="Gene3D" id="3.50.50.60">
    <property type="entry name" value="FAD/NAD(P)-binding domain"/>
    <property type="match status" value="1"/>
</dbReference>
<gene>
    <name evidence="1" type="ORF">PNBC_02830</name>
</gene>
<name>A0A167FAW5_9BACL</name>
<dbReference type="Proteomes" id="UP000077134">
    <property type="component" value="Unassembled WGS sequence"/>
</dbReference>
<proteinExistence type="predicted"/>
<organism evidence="1 2">
    <name type="scientific">Paenibacillus crassostreae</name>
    <dbReference type="NCBI Taxonomy" id="1763538"/>
    <lineage>
        <taxon>Bacteria</taxon>
        <taxon>Bacillati</taxon>
        <taxon>Bacillota</taxon>
        <taxon>Bacilli</taxon>
        <taxon>Bacillales</taxon>
        <taxon>Paenibacillaceae</taxon>
        <taxon>Paenibacillus</taxon>
    </lineage>
</organism>
<dbReference type="PANTHER" id="PTHR43734">
    <property type="entry name" value="PHYTOENE DESATURASE"/>
    <property type="match status" value="1"/>
</dbReference>
<dbReference type="KEGG" id="pcx:LPB68_00705"/>
<dbReference type="EMBL" id="LSFN01000005">
    <property type="protein sequence ID" value="OAB76365.1"/>
    <property type="molecule type" value="Genomic_DNA"/>
</dbReference>
<comment type="caution">
    <text evidence="1">The sequence shown here is derived from an EMBL/GenBank/DDBJ whole genome shotgun (WGS) entry which is preliminary data.</text>
</comment>